<feature type="non-terminal residue" evidence="1">
    <location>
        <position position="1"/>
    </location>
</feature>
<name>A0ABN7WLV3_GIGMA</name>
<sequence>SEYVKLPQVHTNETSSEWMKWIWKRLTYFRENNLLPNETICFSCNQLVYTGKQTKNIKNYNHIGIERHWASHCMGNSYCGYALHRYKLWESNTIKKIQHAKEVGKKIRAINIISQKWLEYFYRPEGICATELVQHYKFLWSIREEMRQINNI</sequence>
<proteinExistence type="predicted"/>
<organism evidence="1 2">
    <name type="scientific">Gigaspora margarita</name>
    <dbReference type="NCBI Taxonomy" id="4874"/>
    <lineage>
        <taxon>Eukaryota</taxon>
        <taxon>Fungi</taxon>
        <taxon>Fungi incertae sedis</taxon>
        <taxon>Mucoromycota</taxon>
        <taxon>Glomeromycotina</taxon>
        <taxon>Glomeromycetes</taxon>
        <taxon>Diversisporales</taxon>
        <taxon>Gigasporaceae</taxon>
        <taxon>Gigaspora</taxon>
    </lineage>
</organism>
<evidence type="ECO:0000313" key="2">
    <source>
        <dbReference type="Proteomes" id="UP000789901"/>
    </source>
</evidence>
<keyword evidence="2" id="KW-1185">Reference proteome</keyword>
<dbReference type="EMBL" id="CAJVQB010048779">
    <property type="protein sequence ID" value="CAG8834157.1"/>
    <property type="molecule type" value="Genomic_DNA"/>
</dbReference>
<reference evidence="1 2" key="1">
    <citation type="submission" date="2021-06" db="EMBL/GenBank/DDBJ databases">
        <authorList>
            <person name="Kallberg Y."/>
            <person name="Tangrot J."/>
            <person name="Rosling A."/>
        </authorList>
    </citation>
    <scope>NUCLEOTIDE SEQUENCE [LARGE SCALE GENOMIC DNA]</scope>
    <source>
        <strain evidence="1 2">120-4 pot B 10/14</strain>
    </source>
</reference>
<accession>A0ABN7WLV3</accession>
<evidence type="ECO:0000313" key="1">
    <source>
        <dbReference type="EMBL" id="CAG8834157.1"/>
    </source>
</evidence>
<comment type="caution">
    <text evidence="1">The sequence shown here is derived from an EMBL/GenBank/DDBJ whole genome shotgun (WGS) entry which is preliminary data.</text>
</comment>
<dbReference type="Proteomes" id="UP000789901">
    <property type="component" value="Unassembled WGS sequence"/>
</dbReference>
<protein>
    <submittedName>
        <fullName evidence="1">46262_t:CDS:1</fullName>
    </submittedName>
</protein>
<gene>
    <name evidence="1" type="ORF">GMARGA_LOCUS31909</name>
</gene>